<gene>
    <name evidence="11" type="primary">Piso0_003954</name>
    <name evidence="10" type="ORF">GNLVRS01_PISO0K06236g</name>
    <name evidence="11" type="ORF">GNLVRS01_PISO0L06237g</name>
</gene>
<keyword evidence="3" id="KW-0963">Cytoplasm</keyword>
<dbReference type="STRING" id="559304.G8Y730"/>
<evidence type="ECO:0000256" key="1">
    <source>
        <dbReference type="ARBA" id="ARBA00004496"/>
    </source>
</evidence>
<comment type="function">
    <text evidence="7">Signal-recognition-particle assembly has a crucial role in targeting secretory proteins to the rough endoplasmic reticulum membrane. It must be involved intimately in the translocation of a wide variety of protein substrates.</text>
</comment>
<dbReference type="Proteomes" id="UP000005222">
    <property type="component" value="Chromosome L"/>
</dbReference>
<evidence type="ECO:0000256" key="7">
    <source>
        <dbReference type="ARBA" id="ARBA00060225"/>
    </source>
</evidence>
<evidence type="ECO:0000256" key="3">
    <source>
        <dbReference type="ARBA" id="ARBA00022490"/>
    </source>
</evidence>
<keyword evidence="6" id="KW-0687">Ribonucleoprotein</keyword>
<dbReference type="EMBL" id="FO082048">
    <property type="protein sequence ID" value="CCE84410.1"/>
    <property type="molecule type" value="Genomic_DNA"/>
</dbReference>
<evidence type="ECO:0000256" key="6">
    <source>
        <dbReference type="ARBA" id="ARBA00023274"/>
    </source>
</evidence>
<dbReference type="AlphaFoldDB" id="G8Y730"/>
<name>G8Y730_PICSO</name>
<reference evidence="11" key="1">
    <citation type="submission" date="2011-10" db="EMBL/GenBank/DDBJ databases">
        <authorList>
            <person name="Genoscope - CEA"/>
        </authorList>
    </citation>
    <scope>NUCLEOTIDE SEQUENCE</scope>
</reference>
<proteinExistence type="inferred from homology"/>
<keyword evidence="5" id="KW-0733">Signal recognition particle</keyword>
<evidence type="ECO:0000256" key="4">
    <source>
        <dbReference type="ARBA" id="ARBA00022884"/>
    </source>
</evidence>
<accession>G8Y730</accession>
<dbReference type="Gene3D" id="3.30.56.30">
    <property type="entry name" value="Signal recognition particle, SRP19-like subunit"/>
    <property type="match status" value="1"/>
</dbReference>
<dbReference type="GO" id="GO:0005786">
    <property type="term" value="C:signal recognition particle, endoplasmic reticulum targeting"/>
    <property type="evidence" value="ECO:0007669"/>
    <property type="project" value="UniProtKB-KW"/>
</dbReference>
<evidence type="ECO:0000313" key="11">
    <source>
        <dbReference type="EMBL" id="CCE84410.1"/>
    </source>
</evidence>
<dbReference type="InParanoid" id="G8Y730"/>
<dbReference type="EMBL" id="FO082049">
    <property type="protein sequence ID" value="CCE83379.1"/>
    <property type="molecule type" value="Genomic_DNA"/>
</dbReference>
<evidence type="ECO:0000313" key="12">
    <source>
        <dbReference type="Proteomes" id="UP000005222"/>
    </source>
</evidence>
<dbReference type="GO" id="GO:0006617">
    <property type="term" value="P:SRP-dependent cotranslational protein targeting to membrane, signal sequence recognition"/>
    <property type="evidence" value="ECO:0007669"/>
    <property type="project" value="TreeGrafter"/>
</dbReference>
<comment type="subcellular location">
    <subcellularLocation>
        <location evidence="1">Cytoplasm</location>
    </subcellularLocation>
</comment>
<organism evidence="11 12">
    <name type="scientific">Pichia sorbitophila (strain ATCC MYA-4447 / BCRC 22081 / CBS 7064 / NBRC 10061 / NRRL Y-12695)</name>
    <name type="common">Hybrid yeast</name>
    <dbReference type="NCBI Taxonomy" id="559304"/>
    <lineage>
        <taxon>Eukaryota</taxon>
        <taxon>Fungi</taxon>
        <taxon>Dikarya</taxon>
        <taxon>Ascomycota</taxon>
        <taxon>Saccharomycotina</taxon>
        <taxon>Pichiomycetes</taxon>
        <taxon>Debaryomycetaceae</taxon>
        <taxon>Millerozyma</taxon>
    </lineage>
</organism>
<dbReference type="PANTHER" id="PTHR17453">
    <property type="entry name" value="SIGNAL RECOGNITION PARTICLE 19 KD PROTEIN"/>
    <property type="match status" value="1"/>
</dbReference>
<feature type="compositionally biased region" description="Basic and acidic residues" evidence="9">
    <location>
        <begin position="38"/>
        <end position="47"/>
    </location>
</feature>
<evidence type="ECO:0000256" key="2">
    <source>
        <dbReference type="ARBA" id="ARBA00008910"/>
    </source>
</evidence>
<reference evidence="12" key="2">
    <citation type="journal article" date="2012" name="G3 (Bethesda)">
        <title>Pichia sorbitophila, an interspecies yeast hybrid reveals early steps of genome resolution following polyploidization.</title>
        <authorList>
            <person name="Leh Louis V."/>
            <person name="Despons L."/>
            <person name="Friedrich A."/>
            <person name="Martin T."/>
            <person name="Durrens P."/>
            <person name="Casaregola S."/>
            <person name="Neuveglise C."/>
            <person name="Fairhead C."/>
            <person name="Marck C."/>
            <person name="Cruz J.A."/>
            <person name="Straub M.L."/>
            <person name="Kugler V."/>
            <person name="Sacerdot C."/>
            <person name="Uzunov Z."/>
            <person name="Thierry A."/>
            <person name="Weiss S."/>
            <person name="Bleykasten C."/>
            <person name="De Montigny J."/>
            <person name="Jacques N."/>
            <person name="Jung P."/>
            <person name="Lemaire M."/>
            <person name="Mallet S."/>
            <person name="Morel G."/>
            <person name="Richard G.F."/>
            <person name="Sarkar A."/>
            <person name="Savel G."/>
            <person name="Schacherer J."/>
            <person name="Seret M.L."/>
            <person name="Talla E."/>
            <person name="Samson G."/>
            <person name="Jubin C."/>
            <person name="Poulain J."/>
            <person name="Vacherie B."/>
            <person name="Barbe V."/>
            <person name="Pelletier E."/>
            <person name="Sherman D.J."/>
            <person name="Westhof E."/>
            <person name="Weissenbach J."/>
            <person name="Baret P.V."/>
            <person name="Wincker P."/>
            <person name="Gaillardin C."/>
            <person name="Dujon B."/>
            <person name="Souciet J.L."/>
        </authorList>
    </citation>
    <scope>NUCLEOTIDE SEQUENCE [LARGE SCALE GENOMIC DNA]</scope>
    <source>
        <strain evidence="12">ATCC MYA-4447 / BCRC 22081 / CBS 7064 / NBRC 10061 / NRRL Y-12695</strain>
    </source>
</reference>
<feature type="region of interest" description="Disordered" evidence="9">
    <location>
        <begin position="38"/>
        <end position="63"/>
    </location>
</feature>
<dbReference type="GO" id="GO:0008312">
    <property type="term" value="F:7S RNA binding"/>
    <property type="evidence" value="ECO:0007669"/>
    <property type="project" value="InterPro"/>
</dbReference>
<dbReference type="SUPFAM" id="SSF69695">
    <property type="entry name" value="SRP19"/>
    <property type="match status" value="1"/>
</dbReference>
<evidence type="ECO:0000256" key="8">
    <source>
        <dbReference type="ARBA" id="ARBA00068261"/>
    </source>
</evidence>
<keyword evidence="12" id="KW-1185">Reference proteome</keyword>
<evidence type="ECO:0000313" key="10">
    <source>
        <dbReference type="EMBL" id="CCE83379.1"/>
    </source>
</evidence>
<comment type="similarity">
    <text evidence="2">Belongs to the SRP19 family.</text>
</comment>
<keyword evidence="4" id="KW-0694">RNA-binding</keyword>
<sequence>MSKKPVLENVDDEDIDNMDLDIAQFDPSLKTPIAPLKESAKVTRSQDQEPPLFPMFPNDNKEEAAQEKDILNPNNISDEEKAQLKSFQVIYPCYFDKNRSHKEGRRVSISRAVENPLAKTISDACQRLNMPIVLELDKSHPQDFGNPGRVRIMMKDPERGFKPTDPGYPNKRFLLNSIADYLKAHPTTLESIGPKSGIPVPREYQTDFEPNEIPHVKGFKMNTIVPIHSQFTMKHPMTKSIYEALPEQPKAKNAPKQMKKKIMKIRG</sequence>
<dbReference type="FunCoup" id="G8Y730">
    <property type="interactions" value="130"/>
</dbReference>
<dbReference type="InterPro" id="IPR002778">
    <property type="entry name" value="Signal_recog_particle_SRP19"/>
</dbReference>
<dbReference type="InterPro" id="IPR036521">
    <property type="entry name" value="SRP19-like_sf"/>
</dbReference>
<dbReference type="Pfam" id="PF01922">
    <property type="entry name" value="SRP19"/>
    <property type="match status" value="1"/>
</dbReference>
<dbReference type="Proteomes" id="UP000005222">
    <property type="component" value="Chromosome K"/>
</dbReference>
<dbReference type="HOGENOM" id="CLU_065433_1_1_1"/>
<dbReference type="FunFam" id="3.30.56.30:FF:000003">
    <property type="entry name" value="Signal recognition particle SEC65 subunit"/>
    <property type="match status" value="1"/>
</dbReference>
<dbReference type="PANTHER" id="PTHR17453:SF0">
    <property type="entry name" value="SIGNAL RECOGNITION PARTICLE 19 KDA PROTEIN"/>
    <property type="match status" value="1"/>
</dbReference>
<evidence type="ECO:0000256" key="9">
    <source>
        <dbReference type="SAM" id="MobiDB-lite"/>
    </source>
</evidence>
<protein>
    <recommendedName>
        <fullName evidence="8">Signal recognition particle SEC65 subunit</fullName>
    </recommendedName>
</protein>
<dbReference type="OrthoDB" id="2190947at2759"/>
<dbReference type="eggNOG" id="KOG3198">
    <property type="taxonomic scope" value="Eukaryota"/>
</dbReference>
<evidence type="ECO:0000256" key="5">
    <source>
        <dbReference type="ARBA" id="ARBA00023135"/>
    </source>
</evidence>